<dbReference type="InterPro" id="IPR036188">
    <property type="entry name" value="FAD/NAD-bd_sf"/>
</dbReference>
<dbReference type="GO" id="GO:0004368">
    <property type="term" value="F:glycerol-3-phosphate dehydrogenase (quinone) activity"/>
    <property type="evidence" value="ECO:0007669"/>
    <property type="project" value="UniProtKB-EC"/>
</dbReference>
<proteinExistence type="inferred from homology"/>
<dbReference type="InterPro" id="IPR006076">
    <property type="entry name" value="FAD-dep_OxRdtase"/>
</dbReference>
<dbReference type="Gene3D" id="1.10.8.870">
    <property type="entry name" value="Alpha-glycerophosphate oxidase, cap domain"/>
    <property type="match status" value="1"/>
</dbReference>
<keyword evidence="5 6" id="KW-0560">Oxidoreductase</keyword>
<gene>
    <name evidence="9" type="ORF">DI556_14240</name>
</gene>
<organism evidence="9 10">
    <name type="scientific">Rhodovulum sulfidophilum</name>
    <name type="common">Rhodobacter sulfidophilus</name>
    <dbReference type="NCBI Taxonomy" id="35806"/>
    <lineage>
        <taxon>Bacteria</taxon>
        <taxon>Pseudomonadati</taxon>
        <taxon>Pseudomonadota</taxon>
        <taxon>Alphaproteobacteria</taxon>
        <taxon>Rhodobacterales</taxon>
        <taxon>Paracoccaceae</taxon>
        <taxon>Rhodovulum</taxon>
    </lineage>
</organism>
<dbReference type="GO" id="GO:0009331">
    <property type="term" value="C:glycerol-3-phosphate dehydrogenase (FAD) complex"/>
    <property type="evidence" value="ECO:0007669"/>
    <property type="project" value="UniProtKB-UniRule"/>
</dbReference>
<dbReference type="Pfam" id="PF16901">
    <property type="entry name" value="DAO_C"/>
    <property type="match status" value="1"/>
</dbReference>
<keyword evidence="4" id="KW-0274">FAD</keyword>
<feature type="domain" description="FAD dependent oxidoreductase" evidence="7">
    <location>
        <begin position="9"/>
        <end position="384"/>
    </location>
</feature>
<dbReference type="PANTHER" id="PTHR11985">
    <property type="entry name" value="GLYCEROL-3-PHOSPHATE DEHYDROGENASE"/>
    <property type="match status" value="1"/>
</dbReference>
<dbReference type="NCBIfam" id="NF008899">
    <property type="entry name" value="PRK12266.1"/>
    <property type="match status" value="1"/>
</dbReference>
<feature type="domain" description="Alpha-glycerophosphate oxidase C-terminal" evidence="8">
    <location>
        <begin position="406"/>
        <end position="511"/>
    </location>
</feature>
<dbReference type="Gene3D" id="3.50.50.60">
    <property type="entry name" value="FAD/NAD(P)-binding domain"/>
    <property type="match status" value="1"/>
</dbReference>
<dbReference type="SUPFAM" id="SSF51905">
    <property type="entry name" value="FAD/NAD(P)-binding domain"/>
    <property type="match status" value="1"/>
</dbReference>
<comment type="caution">
    <text evidence="9">The sequence shown here is derived from an EMBL/GenBank/DDBJ whole genome shotgun (WGS) entry which is preliminary data.</text>
</comment>
<dbReference type="AlphaFoldDB" id="A0A2W5N7J7"/>
<evidence type="ECO:0000256" key="4">
    <source>
        <dbReference type="ARBA" id="ARBA00022827"/>
    </source>
</evidence>
<comment type="similarity">
    <text evidence="2 6">Belongs to the FAD-dependent glycerol-3-phosphate dehydrogenase family.</text>
</comment>
<dbReference type="EMBL" id="QFPW01000012">
    <property type="protein sequence ID" value="PZQ48309.1"/>
    <property type="molecule type" value="Genomic_DNA"/>
</dbReference>
<name>A0A2W5N7J7_RHOSU</name>
<evidence type="ECO:0000256" key="1">
    <source>
        <dbReference type="ARBA" id="ARBA00001974"/>
    </source>
</evidence>
<evidence type="ECO:0000313" key="9">
    <source>
        <dbReference type="EMBL" id="PZQ48309.1"/>
    </source>
</evidence>
<dbReference type="EC" id="1.1.5.3" evidence="6"/>
<dbReference type="InterPro" id="IPR038299">
    <property type="entry name" value="DAO_C_sf"/>
</dbReference>
<dbReference type="PANTHER" id="PTHR11985:SF15">
    <property type="entry name" value="GLYCEROL-3-PHOSPHATE DEHYDROGENASE, MITOCHONDRIAL"/>
    <property type="match status" value="1"/>
</dbReference>
<evidence type="ECO:0000259" key="7">
    <source>
        <dbReference type="Pfam" id="PF01266"/>
    </source>
</evidence>
<comment type="catalytic activity">
    <reaction evidence="6">
        <text>a quinone + sn-glycerol 3-phosphate = dihydroxyacetone phosphate + a quinol</text>
        <dbReference type="Rhea" id="RHEA:18977"/>
        <dbReference type="ChEBI" id="CHEBI:24646"/>
        <dbReference type="ChEBI" id="CHEBI:57597"/>
        <dbReference type="ChEBI" id="CHEBI:57642"/>
        <dbReference type="ChEBI" id="CHEBI:132124"/>
        <dbReference type="EC" id="1.1.5.3"/>
    </reaction>
</comment>
<evidence type="ECO:0000259" key="8">
    <source>
        <dbReference type="Pfam" id="PF16901"/>
    </source>
</evidence>
<protein>
    <recommendedName>
        <fullName evidence="6">Glycerol-3-phosphate dehydrogenase</fullName>
        <ecNumber evidence="6">1.1.5.3</ecNumber>
    </recommendedName>
</protein>
<dbReference type="Gene3D" id="6.10.250.1890">
    <property type="match status" value="1"/>
</dbReference>
<evidence type="ECO:0000256" key="6">
    <source>
        <dbReference type="RuleBase" id="RU361217"/>
    </source>
</evidence>
<dbReference type="InterPro" id="IPR000447">
    <property type="entry name" value="G3P_DH_FAD-dep"/>
</dbReference>
<dbReference type="Proteomes" id="UP000249185">
    <property type="component" value="Unassembled WGS sequence"/>
</dbReference>
<dbReference type="NCBIfam" id="NF009906">
    <property type="entry name" value="PRK13369.1"/>
    <property type="match status" value="1"/>
</dbReference>
<dbReference type="PROSITE" id="PS00978">
    <property type="entry name" value="FAD_G3PDH_2"/>
    <property type="match status" value="1"/>
</dbReference>
<dbReference type="PROSITE" id="PS00977">
    <property type="entry name" value="FAD_G3PDH_1"/>
    <property type="match status" value="1"/>
</dbReference>
<reference evidence="9 10" key="1">
    <citation type="submission" date="2017-08" db="EMBL/GenBank/DDBJ databases">
        <title>Infants hospitalized years apart are colonized by the same room-sourced microbial strains.</title>
        <authorList>
            <person name="Brooks B."/>
            <person name="Olm M.R."/>
            <person name="Firek B.A."/>
            <person name="Baker R."/>
            <person name="Thomas B.C."/>
            <person name="Morowitz M.J."/>
            <person name="Banfield J.F."/>
        </authorList>
    </citation>
    <scope>NUCLEOTIDE SEQUENCE [LARGE SCALE GENOMIC DNA]</scope>
    <source>
        <strain evidence="9">S2_005_002_R2_34</strain>
    </source>
</reference>
<accession>A0A2W5N7J7</accession>
<sequence>MTGDAGIADLFIIGGGINGCGIARDAAGRGLSVVLAEQCDLASATSSASTKLFHGGLRYLEYFEFRLVREALEERETLLVAMPHISWPMRFVLPLSPGMRFDNDTPTARLLGRVMPWMKGRRPDWLIRLGLLLYDGLGGRKILPATRVLDLATDPAGAPLRPGFRKAYEYSDCWVEDSRLVALNARAAAERGARVLVRTRVVEASRADGSWRVVTEGPAGRAEHRARALVNAGGPWVERVIRDVVHAKPSGGVRLVRGSHIVTRKLYDHDRCYFFQGTDGRIIFAIPYERDFTLIGTTDMDHAGPPEAARCTEEERDYLLAFASRYFAKPVTAGDVVWSYSGVRPLYDDGARTATAATRDYVLALDTEGAPLLNVFGGKITTYRRLAESALAKLAPFFPGASAPWTARAPLPGGDFPQGDVAKLIARLAADYPFLTDYWAGRLIRAYGTEAATLLGSARTAADLGRDFGATLTEAEVRWLVAREFARAPEDILWRRSKLGLRVTPEQAAALADFMRDLGPDAAMIPAA</sequence>
<keyword evidence="3 6" id="KW-0285">Flavoprotein</keyword>
<evidence type="ECO:0000256" key="3">
    <source>
        <dbReference type="ARBA" id="ARBA00022630"/>
    </source>
</evidence>
<evidence type="ECO:0000256" key="5">
    <source>
        <dbReference type="ARBA" id="ARBA00023002"/>
    </source>
</evidence>
<dbReference type="Pfam" id="PF01266">
    <property type="entry name" value="DAO"/>
    <property type="match status" value="1"/>
</dbReference>
<dbReference type="GO" id="GO:0046168">
    <property type="term" value="P:glycerol-3-phosphate catabolic process"/>
    <property type="evidence" value="ECO:0007669"/>
    <property type="project" value="TreeGrafter"/>
</dbReference>
<dbReference type="InterPro" id="IPR031656">
    <property type="entry name" value="DAO_C"/>
</dbReference>
<comment type="cofactor">
    <cofactor evidence="1 6">
        <name>FAD</name>
        <dbReference type="ChEBI" id="CHEBI:57692"/>
    </cofactor>
</comment>
<evidence type="ECO:0000313" key="10">
    <source>
        <dbReference type="Proteomes" id="UP000249185"/>
    </source>
</evidence>
<dbReference type="Gene3D" id="3.30.9.10">
    <property type="entry name" value="D-Amino Acid Oxidase, subunit A, domain 2"/>
    <property type="match status" value="1"/>
</dbReference>
<evidence type="ECO:0000256" key="2">
    <source>
        <dbReference type="ARBA" id="ARBA00007330"/>
    </source>
</evidence>
<dbReference type="PRINTS" id="PR01001">
    <property type="entry name" value="FADG3PDH"/>
</dbReference>